<accession>A0A0F7KDW7</accession>
<dbReference type="RefSeq" id="WP_046849780.1">
    <property type="nucleotide sequence ID" value="NZ_CBDIPD010000007.1"/>
</dbReference>
<dbReference type="PANTHER" id="PTHR43976:SF16">
    <property type="entry name" value="SHORT-CHAIN DEHYDROGENASE_REDUCTASE FAMILY PROTEIN"/>
    <property type="match status" value="1"/>
</dbReference>
<dbReference type="Proteomes" id="UP000324176">
    <property type="component" value="Unassembled WGS sequence"/>
</dbReference>
<dbReference type="InterPro" id="IPR051911">
    <property type="entry name" value="SDR_oxidoreductase"/>
</dbReference>
<dbReference type="SUPFAM" id="SSF51735">
    <property type="entry name" value="NAD(P)-binding Rossmann-fold domains"/>
    <property type="match status" value="1"/>
</dbReference>
<dbReference type="Pfam" id="PF00106">
    <property type="entry name" value="adh_short"/>
    <property type="match status" value="1"/>
</dbReference>
<dbReference type="InterPro" id="IPR020904">
    <property type="entry name" value="Sc_DH/Rdtase_CS"/>
</dbReference>
<dbReference type="KEGG" id="nco:AAW31_07645"/>
<dbReference type="Proteomes" id="UP000034156">
    <property type="component" value="Chromosome"/>
</dbReference>
<dbReference type="OrthoDB" id="9789083at2"/>
<keyword evidence="6" id="KW-1185">Reference proteome</keyword>
<evidence type="ECO:0000313" key="4">
    <source>
        <dbReference type="EMBL" id="AKH37706.1"/>
    </source>
</evidence>
<evidence type="ECO:0000313" key="5">
    <source>
        <dbReference type="EMBL" id="TYP87308.1"/>
    </source>
</evidence>
<dbReference type="InterPro" id="IPR002347">
    <property type="entry name" value="SDR_fam"/>
</dbReference>
<dbReference type="PANTHER" id="PTHR43976">
    <property type="entry name" value="SHORT CHAIN DEHYDROGENASE"/>
    <property type="match status" value="1"/>
</dbReference>
<dbReference type="EMBL" id="CP011451">
    <property type="protein sequence ID" value="AKH37706.1"/>
    <property type="molecule type" value="Genomic_DNA"/>
</dbReference>
<dbReference type="AlphaFoldDB" id="A0A0F7KDW7"/>
<dbReference type="GO" id="GO:0016491">
    <property type="term" value="F:oxidoreductase activity"/>
    <property type="evidence" value="ECO:0007669"/>
    <property type="project" value="UniProtKB-KW"/>
</dbReference>
<sequence length="271" mass="29369">MTQRVALVTGASSGIGRATAELLAKNDYYVFAMARRSYRLEQIRSDNIEPICLDVTDAEAIQEAVNHALASKGRIDLLVNNAGYGQLGAIECVSMEAAHQQFEVNVFGYARFIQAVVPHMRAQKSGCIINITSILGKISIPGFGWYAASKHAVEALSETLRGEVMKFGIKVVLIAPGLIKTEFAAKELKLLKTVAHPPAYLKLLTALPRLLAGEPQAPGPEIIAKAVLDAATASFPPIRHALPAESKTAVVSRWLLGGRIFDWAVRLKMRI</sequence>
<dbReference type="CDD" id="cd05374">
    <property type="entry name" value="17beta-HSD-like_SDR_c"/>
    <property type="match status" value="1"/>
</dbReference>
<reference evidence="4 6" key="2">
    <citation type="journal article" date="2016" name="Genome Announc.">
        <title>Genome Sequence of Nitrosomonas communis Strain Nm2, a Mesophilic Ammonia-Oxidizing Bacterium Isolated from Mediterranean Soil.</title>
        <authorList>
            <person name="Kozlowski J.A."/>
            <person name="Kits K.D."/>
            <person name="Stein L.Y."/>
        </authorList>
    </citation>
    <scope>NUCLEOTIDE SEQUENCE [LARGE SCALE GENOMIC DNA]</scope>
    <source>
        <strain evidence="4 6">Nm2</strain>
    </source>
</reference>
<organism evidence="4 6">
    <name type="scientific">Nitrosomonas communis</name>
    <dbReference type="NCBI Taxonomy" id="44574"/>
    <lineage>
        <taxon>Bacteria</taxon>
        <taxon>Pseudomonadati</taxon>
        <taxon>Pseudomonadota</taxon>
        <taxon>Betaproteobacteria</taxon>
        <taxon>Nitrosomonadales</taxon>
        <taxon>Nitrosomonadaceae</taxon>
        <taxon>Nitrosomonas</taxon>
    </lineage>
</organism>
<dbReference type="Gene3D" id="3.40.50.720">
    <property type="entry name" value="NAD(P)-binding Rossmann-like Domain"/>
    <property type="match status" value="1"/>
</dbReference>
<evidence type="ECO:0000256" key="2">
    <source>
        <dbReference type="ARBA" id="ARBA00023002"/>
    </source>
</evidence>
<dbReference type="PRINTS" id="PR00080">
    <property type="entry name" value="SDRFAMILY"/>
</dbReference>
<dbReference type="InterPro" id="IPR036291">
    <property type="entry name" value="NAD(P)-bd_dom_sf"/>
</dbReference>
<keyword evidence="2" id="KW-0560">Oxidoreductase</keyword>
<dbReference type="PRINTS" id="PR00081">
    <property type="entry name" value="GDHRDH"/>
</dbReference>
<name>A0A0F7KDW7_9PROT</name>
<gene>
    <name evidence="4" type="ORF">AAW31_07645</name>
    <name evidence="5" type="ORF">BCL69_102629</name>
</gene>
<reference evidence="6" key="1">
    <citation type="submission" date="2015-05" db="EMBL/GenBank/DDBJ databases">
        <title>Draft genome of Nitrosomonas communis strain Nm2.</title>
        <authorList>
            <person name="Kozlowski J.A."/>
            <person name="Kits K.D."/>
            <person name="Stein L.Y."/>
        </authorList>
    </citation>
    <scope>NUCLEOTIDE SEQUENCE [LARGE SCALE GENOMIC DNA]</scope>
    <source>
        <strain evidence="6">Nm2</strain>
    </source>
</reference>
<dbReference type="EMBL" id="VNHT01000026">
    <property type="protein sequence ID" value="TYP87308.1"/>
    <property type="molecule type" value="Genomic_DNA"/>
</dbReference>
<proteinExistence type="inferred from homology"/>
<evidence type="ECO:0000313" key="7">
    <source>
        <dbReference type="Proteomes" id="UP000324176"/>
    </source>
</evidence>
<evidence type="ECO:0000256" key="3">
    <source>
        <dbReference type="RuleBase" id="RU000363"/>
    </source>
</evidence>
<dbReference type="PATRIC" id="fig|44574.3.peg.1853"/>
<evidence type="ECO:0000256" key="1">
    <source>
        <dbReference type="ARBA" id="ARBA00006484"/>
    </source>
</evidence>
<dbReference type="PROSITE" id="PS00061">
    <property type="entry name" value="ADH_SHORT"/>
    <property type="match status" value="1"/>
</dbReference>
<comment type="similarity">
    <text evidence="1 3">Belongs to the short-chain dehydrogenases/reductases (SDR) family.</text>
</comment>
<reference evidence="5 7" key="3">
    <citation type="submission" date="2019-07" db="EMBL/GenBank/DDBJ databases">
        <title>Active sludge and wastewater microbial communities from Klosterneuburg, Austria.</title>
        <authorList>
            <person name="Wagner M."/>
        </authorList>
    </citation>
    <scope>NUCLEOTIDE SEQUENCE [LARGE SCALE GENOMIC DNA]</scope>
    <source>
        <strain evidence="5 7">Nm2</strain>
    </source>
</reference>
<evidence type="ECO:0000313" key="6">
    <source>
        <dbReference type="Proteomes" id="UP000034156"/>
    </source>
</evidence>
<protein>
    <submittedName>
        <fullName evidence="5">NADP-dependent 3-hydroxy acid dehydrogenase YdfG</fullName>
    </submittedName>
    <submittedName>
        <fullName evidence="4">Short-chain dehydrogenase</fullName>
    </submittedName>
</protein>